<dbReference type="Proteomes" id="UP001652700">
    <property type="component" value="Unplaced"/>
</dbReference>
<proteinExistence type="predicted"/>
<accession>A0ABM5KBH6</accession>
<dbReference type="EnsemblMetazoa" id="XM_050651588.1">
    <property type="protein sequence ID" value="XP_050507545.1"/>
    <property type="gene ID" value="LOC126885167"/>
</dbReference>
<evidence type="ECO:0000256" key="1">
    <source>
        <dbReference type="SAM" id="SignalP"/>
    </source>
</evidence>
<name>A0ABM5KBH6_DIAVI</name>
<organism evidence="2 3">
    <name type="scientific">Diabrotica virgifera virgifera</name>
    <name type="common">western corn rootworm</name>
    <dbReference type="NCBI Taxonomy" id="50390"/>
    <lineage>
        <taxon>Eukaryota</taxon>
        <taxon>Metazoa</taxon>
        <taxon>Ecdysozoa</taxon>
        <taxon>Arthropoda</taxon>
        <taxon>Hexapoda</taxon>
        <taxon>Insecta</taxon>
        <taxon>Pterygota</taxon>
        <taxon>Neoptera</taxon>
        <taxon>Endopterygota</taxon>
        <taxon>Coleoptera</taxon>
        <taxon>Polyphaga</taxon>
        <taxon>Cucujiformia</taxon>
        <taxon>Chrysomeloidea</taxon>
        <taxon>Chrysomelidae</taxon>
        <taxon>Galerucinae</taxon>
        <taxon>Diabroticina</taxon>
        <taxon>Diabroticites</taxon>
        <taxon>Diabrotica</taxon>
    </lineage>
</organism>
<dbReference type="RefSeq" id="XP_050507546.1">
    <property type="nucleotide sequence ID" value="XM_050651589.1"/>
</dbReference>
<feature type="chain" id="PRO_5045028481" evidence="1">
    <location>
        <begin position="26"/>
        <end position="131"/>
    </location>
</feature>
<keyword evidence="3" id="KW-1185">Reference proteome</keyword>
<sequence>MQDMCQFLVRSLFIILAASLIASHARHLGDENLDDNNQFGGDLETNQLVTGLKPLQLELLAQKLAMAELNNNQLRYPEYAQESDPQAIRLADILFPGDGFQRNLRSNSKNRYQGKRGSKCFFNAVSCFGKK</sequence>
<protein>
    <submittedName>
        <fullName evidence="2">Uncharacterized protein</fullName>
    </submittedName>
</protein>
<reference evidence="2" key="1">
    <citation type="submission" date="2025-05" db="UniProtKB">
        <authorList>
            <consortium name="EnsemblMetazoa"/>
        </authorList>
    </citation>
    <scope>IDENTIFICATION</scope>
</reference>
<feature type="signal peptide" evidence="1">
    <location>
        <begin position="1"/>
        <end position="25"/>
    </location>
</feature>
<evidence type="ECO:0000313" key="2">
    <source>
        <dbReference type="EnsemblMetazoa" id="XP_050507546.1"/>
    </source>
</evidence>
<keyword evidence="1" id="KW-0732">Signal</keyword>
<dbReference type="GeneID" id="126885167"/>
<dbReference type="RefSeq" id="XP_050507545.1">
    <property type="nucleotide sequence ID" value="XM_050651588.1"/>
</dbReference>
<evidence type="ECO:0000313" key="3">
    <source>
        <dbReference type="Proteomes" id="UP001652700"/>
    </source>
</evidence>
<dbReference type="EnsemblMetazoa" id="XM_050651589.1">
    <property type="protein sequence ID" value="XP_050507546.1"/>
    <property type="gene ID" value="LOC126885167"/>
</dbReference>